<feature type="compositionally biased region" description="Basic and acidic residues" evidence="1">
    <location>
        <begin position="33"/>
        <end position="45"/>
    </location>
</feature>
<accession>A0A9P3LKP2</accession>
<comment type="caution">
    <text evidence="2">The sequence shown here is derived from an EMBL/GenBank/DDBJ whole genome shotgun (WGS) entry which is preliminary data.</text>
</comment>
<organism evidence="2 3">
    <name type="scientific">Phanerochaete sordida</name>
    <dbReference type="NCBI Taxonomy" id="48140"/>
    <lineage>
        <taxon>Eukaryota</taxon>
        <taxon>Fungi</taxon>
        <taxon>Dikarya</taxon>
        <taxon>Basidiomycota</taxon>
        <taxon>Agaricomycotina</taxon>
        <taxon>Agaricomycetes</taxon>
        <taxon>Polyporales</taxon>
        <taxon>Phanerochaetaceae</taxon>
        <taxon>Phanerochaete</taxon>
    </lineage>
</organism>
<keyword evidence="3" id="KW-1185">Reference proteome</keyword>
<dbReference type="Proteomes" id="UP000703269">
    <property type="component" value="Unassembled WGS sequence"/>
</dbReference>
<evidence type="ECO:0000256" key="1">
    <source>
        <dbReference type="SAM" id="MobiDB-lite"/>
    </source>
</evidence>
<evidence type="ECO:0000313" key="2">
    <source>
        <dbReference type="EMBL" id="GJE97452.1"/>
    </source>
</evidence>
<feature type="region of interest" description="Disordered" evidence="1">
    <location>
        <begin position="28"/>
        <end position="48"/>
    </location>
</feature>
<dbReference type="EMBL" id="BPQB01000072">
    <property type="protein sequence ID" value="GJE97452.1"/>
    <property type="molecule type" value="Genomic_DNA"/>
</dbReference>
<sequence>MENKLVGIEWAPIIVFYPRIPSDAVARKVAPPSHDHKDSPTRVEDTCSPLCGTDPANAPHLVKGQFERGVLLVGRTKVRFGAIRPAWTSSAPLKQYLADVPSTCKSPQVVLGRPATHSAGLTSCPAAARICGLAARSPARRPRATPGASSRGRSIPRKAWATRAFIVLQLKGLMEPVHALPGDFAGRRQASVHRVYERGWLPLHECRPLPGADAVPLHGSCDFMSLYLRIEPKVARRLTVSLLCDHSRDTTEHPELGNNVHIHD</sequence>
<dbReference type="AlphaFoldDB" id="A0A9P3LKP2"/>
<reference evidence="2 3" key="1">
    <citation type="submission" date="2021-08" db="EMBL/GenBank/DDBJ databases">
        <title>Draft Genome Sequence of Phanerochaete sordida strain YK-624.</title>
        <authorList>
            <person name="Mori T."/>
            <person name="Dohra H."/>
            <person name="Suzuki T."/>
            <person name="Kawagishi H."/>
            <person name="Hirai H."/>
        </authorList>
    </citation>
    <scope>NUCLEOTIDE SEQUENCE [LARGE SCALE GENOMIC DNA]</scope>
    <source>
        <strain evidence="2 3">YK-624</strain>
    </source>
</reference>
<protein>
    <submittedName>
        <fullName evidence="2">Uncharacterized protein</fullName>
    </submittedName>
</protein>
<gene>
    <name evidence="2" type="ORF">PsYK624_136710</name>
</gene>
<name>A0A9P3LKP2_9APHY</name>
<evidence type="ECO:0000313" key="3">
    <source>
        <dbReference type="Proteomes" id="UP000703269"/>
    </source>
</evidence>
<proteinExistence type="predicted"/>